<feature type="transmembrane region" description="Helical" evidence="8">
    <location>
        <begin position="156"/>
        <end position="187"/>
    </location>
</feature>
<name>A0ABV4IHC4_9BURK</name>
<keyword evidence="3" id="KW-0328">Glycosyltransferase</keyword>
<feature type="transmembrane region" description="Helical" evidence="8">
    <location>
        <begin position="346"/>
        <end position="365"/>
    </location>
</feature>
<feature type="transmembrane region" description="Helical" evidence="8">
    <location>
        <begin position="132"/>
        <end position="149"/>
    </location>
</feature>
<sequence length="510" mass="56978">MHESISRPGSALPLPRLLAFALVYFLAWSTLPALLGHSFPLDVVESLSWGKEWQWGYYKHPPLAPIVLNIFYEGLGKFGPYALSQLCIALTLTLVWLTGRRMMDAQRAVLGVVLTMGVAYYNFPAIEFNHNIAQMPIWAALGYLFVAALQENKLRYWIGLGVVAGLGMLTKYSIAVLLLTLGLYLLGSAQYRKVLLRPGPWLAVCLMALIFAPHMLWLKASQWLPFAYASGRALSETGDPRLEALGFPLTQLAAHLPLLGVLAWAWWRSRRELLGGAVAAERRWHASSPSLLLVLTLLPGLIVMLLGVLLGLRLRDMWGSPMWAFSGLLVMSLLPDVRLPSLQPKLLRGLAVWLVLVSIFMVLYMSHGAQLRNRPGRVDWPAAAIAQQAEQAWGMHSTCRLDTVAGDYWLAGLLSAYSAARPSVLIDGDPRFSPWVDVRRLKQHGALWVWQEKTQNEHPQPPEPLKSLSRDESLHTVEGAWKITWPHAPSSAPLELKWRAYVPEHCLLVK</sequence>
<feature type="transmembrane region" description="Helical" evidence="8">
    <location>
        <begin position="287"/>
        <end position="310"/>
    </location>
</feature>
<evidence type="ECO:0000256" key="3">
    <source>
        <dbReference type="ARBA" id="ARBA00022676"/>
    </source>
</evidence>
<proteinExistence type="predicted"/>
<dbReference type="PANTHER" id="PTHR33908:SF9">
    <property type="entry name" value="BLL5595 PROTEIN"/>
    <property type="match status" value="1"/>
</dbReference>
<feature type="transmembrane region" description="Helical" evidence="8">
    <location>
        <begin position="78"/>
        <end position="97"/>
    </location>
</feature>
<keyword evidence="2" id="KW-1003">Cell membrane</keyword>
<evidence type="ECO:0000256" key="4">
    <source>
        <dbReference type="ARBA" id="ARBA00022679"/>
    </source>
</evidence>
<evidence type="ECO:0000313" key="11">
    <source>
        <dbReference type="Proteomes" id="UP001567350"/>
    </source>
</evidence>
<gene>
    <name evidence="10" type="ORF">ACBP88_10135</name>
</gene>
<evidence type="ECO:0000259" key="9">
    <source>
        <dbReference type="Pfam" id="PF13231"/>
    </source>
</evidence>
<keyword evidence="6 8" id="KW-1133">Transmembrane helix</keyword>
<dbReference type="InterPro" id="IPR038731">
    <property type="entry name" value="RgtA/B/C-like"/>
</dbReference>
<keyword evidence="5 8" id="KW-0812">Transmembrane</keyword>
<feature type="transmembrane region" description="Helical" evidence="8">
    <location>
        <begin position="199"/>
        <end position="218"/>
    </location>
</feature>
<evidence type="ECO:0000256" key="7">
    <source>
        <dbReference type="ARBA" id="ARBA00023136"/>
    </source>
</evidence>
<evidence type="ECO:0000256" key="8">
    <source>
        <dbReference type="SAM" id="Phobius"/>
    </source>
</evidence>
<dbReference type="Pfam" id="PF13231">
    <property type="entry name" value="PMT_2"/>
    <property type="match status" value="1"/>
</dbReference>
<keyword evidence="7 8" id="KW-0472">Membrane</keyword>
<comment type="caution">
    <text evidence="10">The sequence shown here is derived from an EMBL/GenBank/DDBJ whole genome shotgun (WGS) entry which is preliminary data.</text>
</comment>
<protein>
    <submittedName>
        <fullName evidence="10">Glycosyltransferase family 39 protein</fullName>
    </submittedName>
</protein>
<accession>A0ABV4IHC4</accession>
<feature type="transmembrane region" description="Helical" evidence="8">
    <location>
        <begin position="317"/>
        <end position="334"/>
    </location>
</feature>
<dbReference type="RefSeq" id="WP_313602523.1">
    <property type="nucleotide sequence ID" value="NZ_DAMCKS010000002.1"/>
</dbReference>
<dbReference type="EMBL" id="JBGJLR010000010">
    <property type="protein sequence ID" value="MEZ2739798.1"/>
    <property type="molecule type" value="Genomic_DNA"/>
</dbReference>
<comment type="subcellular location">
    <subcellularLocation>
        <location evidence="1">Cell membrane</location>
        <topology evidence="1">Multi-pass membrane protein</topology>
    </subcellularLocation>
</comment>
<reference evidence="10 11" key="1">
    <citation type="submission" date="2024-08" db="EMBL/GenBank/DDBJ databases">
        <authorList>
            <person name="Feng Z."/>
            <person name="Ronholm J."/>
        </authorList>
    </citation>
    <scope>NUCLEOTIDE SEQUENCE [LARGE SCALE GENOMIC DNA]</scope>
    <source>
        <strain evidence="10 11">4-AB0-8</strain>
    </source>
</reference>
<dbReference type="PANTHER" id="PTHR33908">
    <property type="entry name" value="MANNOSYLTRANSFERASE YKCB-RELATED"/>
    <property type="match status" value="1"/>
</dbReference>
<evidence type="ECO:0000256" key="5">
    <source>
        <dbReference type="ARBA" id="ARBA00022692"/>
    </source>
</evidence>
<dbReference type="InterPro" id="IPR050297">
    <property type="entry name" value="LipidA_mod_glycosyltrf_83"/>
</dbReference>
<feature type="transmembrane region" description="Helical" evidence="8">
    <location>
        <begin position="109"/>
        <end position="126"/>
    </location>
</feature>
<organism evidence="10 11">
    <name type="scientific">Comamonas jiangduensis</name>
    <dbReference type="NCBI Taxonomy" id="1194168"/>
    <lineage>
        <taxon>Bacteria</taxon>
        <taxon>Pseudomonadati</taxon>
        <taxon>Pseudomonadota</taxon>
        <taxon>Betaproteobacteria</taxon>
        <taxon>Burkholderiales</taxon>
        <taxon>Comamonadaceae</taxon>
        <taxon>Comamonas</taxon>
    </lineage>
</organism>
<keyword evidence="4" id="KW-0808">Transferase</keyword>
<evidence type="ECO:0000256" key="1">
    <source>
        <dbReference type="ARBA" id="ARBA00004651"/>
    </source>
</evidence>
<evidence type="ECO:0000256" key="6">
    <source>
        <dbReference type="ARBA" id="ARBA00022989"/>
    </source>
</evidence>
<evidence type="ECO:0000256" key="2">
    <source>
        <dbReference type="ARBA" id="ARBA00022475"/>
    </source>
</evidence>
<keyword evidence="11" id="KW-1185">Reference proteome</keyword>
<feature type="domain" description="Glycosyltransferase RgtA/B/C/D-like" evidence="9">
    <location>
        <begin position="59"/>
        <end position="217"/>
    </location>
</feature>
<dbReference type="Proteomes" id="UP001567350">
    <property type="component" value="Unassembled WGS sequence"/>
</dbReference>
<evidence type="ECO:0000313" key="10">
    <source>
        <dbReference type="EMBL" id="MEZ2739798.1"/>
    </source>
</evidence>